<evidence type="ECO:0000313" key="3">
    <source>
        <dbReference type="Proteomes" id="UP000823941"/>
    </source>
</evidence>
<feature type="region of interest" description="Disordered" evidence="1">
    <location>
        <begin position="361"/>
        <end position="465"/>
    </location>
</feature>
<feature type="compositionally biased region" description="Polar residues" evidence="1">
    <location>
        <begin position="417"/>
        <end position="431"/>
    </location>
</feature>
<feature type="region of interest" description="Disordered" evidence="1">
    <location>
        <begin position="829"/>
        <end position="923"/>
    </location>
</feature>
<protein>
    <submittedName>
        <fullName evidence="2">Uncharacterized protein</fullName>
    </submittedName>
</protein>
<proteinExistence type="predicted"/>
<accession>A0ABQ7Q8R4</accession>
<feature type="compositionally biased region" description="Basic and acidic residues" evidence="1">
    <location>
        <begin position="257"/>
        <end position="271"/>
    </location>
</feature>
<feature type="compositionally biased region" description="Polar residues" evidence="1">
    <location>
        <begin position="1052"/>
        <end position="1074"/>
    </location>
</feature>
<reference evidence="2 3" key="1">
    <citation type="submission" date="2021-06" db="EMBL/GenBank/DDBJ databases">
        <title>A haploid diamondback moth (Plutella xylostella L.) genome assembly resolves 31 chromosomes and identifies a diamide resistance mutation.</title>
        <authorList>
            <person name="Ward C.M."/>
            <person name="Perry K.D."/>
            <person name="Baker G."/>
            <person name="Powis K."/>
            <person name="Heckel D.G."/>
            <person name="Baxter S.W."/>
        </authorList>
    </citation>
    <scope>NUCLEOTIDE SEQUENCE [LARGE SCALE GENOMIC DNA]</scope>
    <source>
        <strain evidence="2 3">LV</strain>
        <tissue evidence="2">Single pupa</tissue>
    </source>
</reference>
<feature type="compositionally biased region" description="Polar residues" evidence="1">
    <location>
        <begin position="363"/>
        <end position="374"/>
    </location>
</feature>
<evidence type="ECO:0000256" key="1">
    <source>
        <dbReference type="SAM" id="MobiDB-lite"/>
    </source>
</evidence>
<comment type="caution">
    <text evidence="2">The sequence shown here is derived from an EMBL/GenBank/DDBJ whole genome shotgun (WGS) entry which is preliminary data.</text>
</comment>
<keyword evidence="3" id="KW-1185">Reference proteome</keyword>
<feature type="region of interest" description="Disordered" evidence="1">
    <location>
        <begin position="613"/>
        <end position="636"/>
    </location>
</feature>
<feature type="region of interest" description="Disordered" evidence="1">
    <location>
        <begin position="195"/>
        <end position="284"/>
    </location>
</feature>
<evidence type="ECO:0000313" key="2">
    <source>
        <dbReference type="EMBL" id="KAG7301505.1"/>
    </source>
</evidence>
<feature type="compositionally biased region" description="Basic and acidic residues" evidence="1">
    <location>
        <begin position="889"/>
        <end position="900"/>
    </location>
</feature>
<feature type="compositionally biased region" description="Basic and acidic residues" evidence="1">
    <location>
        <begin position="978"/>
        <end position="1005"/>
    </location>
</feature>
<name>A0ABQ7Q8R4_PLUXY</name>
<feature type="compositionally biased region" description="Polar residues" evidence="1">
    <location>
        <begin position="273"/>
        <end position="284"/>
    </location>
</feature>
<gene>
    <name evidence="2" type="ORF">JYU34_014472</name>
</gene>
<feature type="region of interest" description="Disordered" evidence="1">
    <location>
        <begin position="1034"/>
        <end position="1156"/>
    </location>
</feature>
<feature type="compositionally biased region" description="Acidic residues" evidence="1">
    <location>
        <begin position="386"/>
        <end position="395"/>
    </location>
</feature>
<feature type="compositionally biased region" description="Low complexity" evidence="1">
    <location>
        <begin position="623"/>
        <end position="634"/>
    </location>
</feature>
<feature type="compositionally biased region" description="Polar residues" evidence="1">
    <location>
        <begin position="907"/>
        <end position="923"/>
    </location>
</feature>
<sequence>MSDSDSDCVSEMFTSQKGNGVFRLKGPNFDSNLTVRSNTSVIPSNLERTHQGNYSIMPTNFESMRPGFRGALSQRGAFSHRETSPTMSLRSLDLPPRNFQQSFCHSGFAQSSVIGGRDRTRAVSPAASMISIGSNVSVAASEYIVSALKSMQFNKHEMKNIKDAYNKYVKGRIRKKLTKRRYLKQCMKYARQLSSDDSDDAYTKKRRRQSVDSGELGSDSSCSSNDVTSVRTGVTKKSSYSKHKSFKRPTQPGNNSDDSKSVRSEMQEFRKTIQGSTMVKDSTNSLKHDSFRNIFSLGPRSNCNQSNATLTAEVNKPTTLKERFQSSFLLPSQRFSKSISVQPIAEEQPKNSVKNRKLVFRHNGTNNYKTSTRPMNLKNKNNENNNETDSDEENIFSEITDPEKSILKHPQIHNKRNLNSSDESETVYSQNKKTKLSPPRKESQKENQKEVVQNNTNQKNHDSDFVFAKPCGLPVRKSVNTKKTEVQLAYNVSADPKNKVPTTTTQAASVNVATEHTEVDEQSETMQSDVSSRPSFMKRKLFTQTLDVTENKGQDTSPGISPQKVYDDVMKEKNKTRKLVTNQSCLTRNVNNEDNNLLDLIQKIVPLQNMSVTSNTTQKRDSNLNGDSNVNNNNKVPEDKWDITAIISTCNNEDMSDTYTDEEIFTVHSKEKPGQTKKGRSPKALKKCSVVVEPLPNAKTSNPNGVKPNTRILQKEKITPKKNETMPKSVVRQAHAFWNCDSESEGPNTPTTVQPFTRKLQAKEVPISQKLAENASEKSVMVKNIKSVLEMTESSNESSMSIECVGNTVEKVASNRSLRLKTIKALRDKKTTSAKPCKPKDLQESLSNLLGKGDNNKKSQQKLTSFFDSETASKKKPAEKKCTNNAAGDIDHKSNKEKQDNSIVAPKSQTSAQPDLNKSTRGWARTVTSVKNMLTNKSVDKIGNKAELNVSKRGRPRKNLNSTTPVSKENEDAAANIDADKNKVKTDGKPKPTSKKVSDLNKSQRERLRKLSTPFKINQVKVPAKTDLKVKAPAKADLNVSKRGRPRKVLNNGETPAKSSKAPVTNKNDQQTSSKHIDEFISPIAFRTRRSKENSILKSPVRNLPPKPARNAKKSLNTTANTSRRKNISNESNKENTSKGVYRKSPRNRKNNSLLNCCESPIKKTAEAEQKNDVKFVQPAVPSRVLHEVPDSPEASMSSFRPVRQTRKGRAVEGAGGARWAAGVARATVGAAPRHCAADQTLGSAVDDDARSFRSASSRSLLARSGRIKFLHVF</sequence>
<feature type="compositionally biased region" description="Low complexity" evidence="1">
    <location>
        <begin position="376"/>
        <end position="385"/>
    </location>
</feature>
<feature type="compositionally biased region" description="Basic residues" evidence="1">
    <location>
        <begin position="1141"/>
        <end position="1150"/>
    </location>
</feature>
<organism evidence="2 3">
    <name type="scientific">Plutella xylostella</name>
    <name type="common">Diamondback moth</name>
    <name type="synonym">Plutella maculipennis</name>
    <dbReference type="NCBI Taxonomy" id="51655"/>
    <lineage>
        <taxon>Eukaryota</taxon>
        <taxon>Metazoa</taxon>
        <taxon>Ecdysozoa</taxon>
        <taxon>Arthropoda</taxon>
        <taxon>Hexapoda</taxon>
        <taxon>Insecta</taxon>
        <taxon>Pterygota</taxon>
        <taxon>Neoptera</taxon>
        <taxon>Endopterygota</taxon>
        <taxon>Lepidoptera</taxon>
        <taxon>Glossata</taxon>
        <taxon>Ditrysia</taxon>
        <taxon>Yponomeutoidea</taxon>
        <taxon>Plutellidae</taxon>
        <taxon>Plutella</taxon>
    </lineage>
</organism>
<dbReference type="EMBL" id="JAHIBW010000019">
    <property type="protein sequence ID" value="KAG7301505.1"/>
    <property type="molecule type" value="Genomic_DNA"/>
</dbReference>
<feature type="region of interest" description="Disordered" evidence="1">
    <location>
        <begin position="944"/>
        <end position="1005"/>
    </location>
</feature>
<feature type="compositionally biased region" description="Polar residues" evidence="1">
    <location>
        <begin position="861"/>
        <end position="870"/>
    </location>
</feature>
<feature type="compositionally biased region" description="Low complexity" evidence="1">
    <location>
        <begin position="212"/>
        <end position="229"/>
    </location>
</feature>
<feature type="compositionally biased region" description="Basic and acidic residues" evidence="1">
    <location>
        <begin position="439"/>
        <end position="449"/>
    </location>
</feature>
<dbReference type="Proteomes" id="UP000823941">
    <property type="component" value="Chromosome 19"/>
</dbReference>